<comment type="subcellular location">
    <subcellularLocation>
        <location evidence="7">Cytoplasm</location>
    </subcellularLocation>
</comment>
<feature type="domain" description="Ribosomal RNA adenine methylase transferase N-terminal" evidence="10">
    <location>
        <begin position="67"/>
        <end position="246"/>
    </location>
</feature>
<feature type="binding site" evidence="7 8">
    <location>
        <position position="62"/>
    </location>
    <ligand>
        <name>S-adenosyl-L-methionine</name>
        <dbReference type="ChEBI" id="CHEBI:59789"/>
    </ligand>
</feature>
<gene>
    <name evidence="7 11" type="primary">rsmA</name>
    <name evidence="7" type="synonym">ksgA</name>
    <name evidence="11" type="ORF">ACFQWG_08965</name>
</gene>
<reference evidence="12" key="1">
    <citation type="journal article" date="2019" name="Int. J. Syst. Evol. Microbiol.">
        <title>The Global Catalogue of Microorganisms (GCM) 10K type strain sequencing project: providing services to taxonomists for standard genome sequencing and annotation.</title>
        <authorList>
            <consortium name="The Broad Institute Genomics Platform"/>
            <consortium name="The Broad Institute Genome Sequencing Center for Infectious Disease"/>
            <person name="Wu L."/>
            <person name="Ma J."/>
        </authorList>
    </citation>
    <scope>NUCLEOTIDE SEQUENCE [LARGE SCALE GENOMIC DNA]</scope>
    <source>
        <strain evidence="12">CCUG 56698</strain>
    </source>
</reference>
<sequence>MTRSPRPPAPRDRGHRTGAAPAPATVRGTEPTGSGLLGPVEVRAIAEALGIRPTKTLGQNFVHDPGTVRRIVRAGGVLPGDEVLEIGPGLGSLTLALLEAGARVRAVEIDEALARALPRTVDGRMPAASGRLRVIHADALRLEGARDLGGEWPDPTRLVANLPYNVAVPVLLSLLERLPSLTDVLVMVQAEVADRLVAGPGSRTYGVPSAKAAWYGEAERAGTIGRTVFWPSPNVDSALVRLRRHAEPLGDDALRRAVFEVVDIAFGQRRKTLRAALRHWAGSSHQAEALLRAAGVDPSARGETLGIDRFTALARQVLAARARGEMPSPGSAAGAPSREEGADA</sequence>
<keyword evidence="12" id="KW-1185">Reference proteome</keyword>
<proteinExistence type="inferred from homology"/>
<evidence type="ECO:0000256" key="5">
    <source>
        <dbReference type="ARBA" id="ARBA00022691"/>
    </source>
</evidence>
<feature type="binding site" evidence="7 8">
    <location>
        <position position="161"/>
    </location>
    <ligand>
        <name>S-adenosyl-L-methionine</name>
        <dbReference type="ChEBI" id="CHEBI:59789"/>
    </ligand>
</feature>
<feature type="binding site" evidence="7 8">
    <location>
        <position position="60"/>
    </location>
    <ligand>
        <name>S-adenosyl-L-methionine</name>
        <dbReference type="ChEBI" id="CHEBI:59789"/>
    </ligand>
</feature>
<dbReference type="InterPro" id="IPR023165">
    <property type="entry name" value="rRNA_Ade_diMease-like_C"/>
</dbReference>
<evidence type="ECO:0000256" key="8">
    <source>
        <dbReference type="PROSITE-ProRule" id="PRU01026"/>
    </source>
</evidence>
<dbReference type="InterPro" id="IPR001737">
    <property type="entry name" value="KsgA/Erm"/>
</dbReference>
<accession>A0ABW2SMH2</accession>
<evidence type="ECO:0000256" key="1">
    <source>
        <dbReference type="ARBA" id="ARBA00022490"/>
    </source>
</evidence>
<dbReference type="InterPro" id="IPR020596">
    <property type="entry name" value="rRNA_Ade_Mease_Trfase_CS"/>
</dbReference>
<dbReference type="SUPFAM" id="SSF53335">
    <property type="entry name" value="S-adenosyl-L-methionine-dependent methyltransferases"/>
    <property type="match status" value="1"/>
</dbReference>
<keyword evidence="6 7" id="KW-0694">RNA-binding</keyword>
<dbReference type="RefSeq" id="WP_380974560.1">
    <property type="nucleotide sequence ID" value="NZ_JBHTEF010000001.1"/>
</dbReference>
<protein>
    <recommendedName>
        <fullName evidence="7">Ribosomal RNA small subunit methyltransferase A</fullName>
        <ecNumber evidence="7">2.1.1.182</ecNumber>
    </recommendedName>
    <alternativeName>
        <fullName evidence="7">16S rRNA (adenine(1518)-N(6)/adenine(1519)-N(6))-dimethyltransferase</fullName>
    </alternativeName>
    <alternativeName>
        <fullName evidence="7">16S rRNA dimethyladenosine transferase</fullName>
    </alternativeName>
    <alternativeName>
        <fullName evidence="7">16S rRNA dimethylase</fullName>
    </alternativeName>
    <alternativeName>
        <fullName evidence="7">S-adenosylmethionine-6-N', N'-adenosyl(rRNA) dimethyltransferase</fullName>
    </alternativeName>
</protein>
<keyword evidence="5 7" id="KW-0949">S-adenosyl-L-methionine</keyword>
<dbReference type="PROSITE" id="PS01131">
    <property type="entry name" value="RRNA_A_DIMETH"/>
    <property type="match status" value="1"/>
</dbReference>
<feature type="binding site" evidence="7 8">
    <location>
        <position position="138"/>
    </location>
    <ligand>
        <name>S-adenosyl-L-methionine</name>
        <dbReference type="ChEBI" id="CHEBI:59789"/>
    </ligand>
</feature>
<dbReference type="Proteomes" id="UP001596527">
    <property type="component" value="Unassembled WGS sequence"/>
</dbReference>
<evidence type="ECO:0000256" key="9">
    <source>
        <dbReference type="SAM" id="MobiDB-lite"/>
    </source>
</evidence>
<dbReference type="InterPro" id="IPR020598">
    <property type="entry name" value="rRNA_Ade_methylase_Trfase_N"/>
</dbReference>
<feature type="binding site" evidence="7 8">
    <location>
        <position position="108"/>
    </location>
    <ligand>
        <name>S-adenosyl-L-methionine</name>
        <dbReference type="ChEBI" id="CHEBI:59789"/>
    </ligand>
</feature>
<dbReference type="InterPro" id="IPR011530">
    <property type="entry name" value="rRNA_adenine_dimethylase"/>
</dbReference>
<dbReference type="CDD" id="cd02440">
    <property type="entry name" value="AdoMet_MTases"/>
    <property type="match status" value="1"/>
</dbReference>
<comment type="catalytic activity">
    <reaction evidence="7">
        <text>adenosine(1518)/adenosine(1519) in 16S rRNA + 4 S-adenosyl-L-methionine = N(6)-dimethyladenosine(1518)/N(6)-dimethyladenosine(1519) in 16S rRNA + 4 S-adenosyl-L-homocysteine + 4 H(+)</text>
        <dbReference type="Rhea" id="RHEA:19609"/>
        <dbReference type="Rhea" id="RHEA-COMP:10232"/>
        <dbReference type="Rhea" id="RHEA-COMP:10233"/>
        <dbReference type="ChEBI" id="CHEBI:15378"/>
        <dbReference type="ChEBI" id="CHEBI:57856"/>
        <dbReference type="ChEBI" id="CHEBI:59789"/>
        <dbReference type="ChEBI" id="CHEBI:74411"/>
        <dbReference type="ChEBI" id="CHEBI:74493"/>
        <dbReference type="EC" id="2.1.1.182"/>
    </reaction>
</comment>
<evidence type="ECO:0000256" key="3">
    <source>
        <dbReference type="ARBA" id="ARBA00022603"/>
    </source>
</evidence>
<dbReference type="NCBIfam" id="TIGR00755">
    <property type="entry name" value="ksgA"/>
    <property type="match status" value="1"/>
</dbReference>
<evidence type="ECO:0000256" key="7">
    <source>
        <dbReference type="HAMAP-Rule" id="MF_00607"/>
    </source>
</evidence>
<keyword evidence="2 7" id="KW-0698">rRNA processing</keyword>
<feature type="region of interest" description="Disordered" evidence="9">
    <location>
        <begin position="1"/>
        <end position="37"/>
    </location>
</feature>
<dbReference type="Gene3D" id="3.40.50.150">
    <property type="entry name" value="Vaccinia Virus protein VP39"/>
    <property type="match status" value="1"/>
</dbReference>
<evidence type="ECO:0000313" key="12">
    <source>
        <dbReference type="Proteomes" id="UP001596527"/>
    </source>
</evidence>
<keyword evidence="3 7" id="KW-0489">Methyltransferase</keyword>
<dbReference type="GO" id="GO:0052908">
    <property type="term" value="F:16S rRNA (adenine(1518)-N(6)/adenine(1519)-N(6))-dimethyltransferase activity"/>
    <property type="evidence" value="ECO:0007669"/>
    <property type="project" value="UniProtKB-EC"/>
</dbReference>
<evidence type="ECO:0000256" key="4">
    <source>
        <dbReference type="ARBA" id="ARBA00022679"/>
    </source>
</evidence>
<keyword evidence="4 7" id="KW-0808">Transferase</keyword>
<dbReference type="InterPro" id="IPR029063">
    <property type="entry name" value="SAM-dependent_MTases_sf"/>
</dbReference>
<dbReference type="SMART" id="SM00650">
    <property type="entry name" value="rADc"/>
    <property type="match status" value="1"/>
</dbReference>
<evidence type="ECO:0000313" key="11">
    <source>
        <dbReference type="EMBL" id="MFC7581324.1"/>
    </source>
</evidence>
<comment type="function">
    <text evidence="7">Specifically dimethylates two adjacent adenosines (A1518 and A1519) in the loop of a conserved hairpin near the 3'-end of 16S rRNA in the 30S particle. May play a critical role in biogenesis of 30S subunits.</text>
</comment>
<dbReference type="Gene3D" id="1.10.8.100">
    <property type="entry name" value="Ribosomal RNA adenine dimethylase-like, domain 2"/>
    <property type="match status" value="1"/>
</dbReference>
<feature type="binding site" evidence="7 8">
    <location>
        <position position="87"/>
    </location>
    <ligand>
        <name>S-adenosyl-L-methionine</name>
        <dbReference type="ChEBI" id="CHEBI:59789"/>
    </ligand>
</feature>
<dbReference type="Pfam" id="PF00398">
    <property type="entry name" value="RrnaAD"/>
    <property type="match status" value="1"/>
</dbReference>
<comment type="similarity">
    <text evidence="7">Belongs to the class I-like SAM-binding methyltransferase superfamily. rRNA adenine N(6)-methyltransferase family. RsmA subfamily.</text>
</comment>
<dbReference type="PROSITE" id="PS51689">
    <property type="entry name" value="SAM_RNA_A_N6_MT"/>
    <property type="match status" value="1"/>
</dbReference>
<dbReference type="PANTHER" id="PTHR11727:SF7">
    <property type="entry name" value="DIMETHYLADENOSINE TRANSFERASE-RELATED"/>
    <property type="match status" value="1"/>
</dbReference>
<feature type="region of interest" description="Disordered" evidence="9">
    <location>
        <begin position="321"/>
        <end position="344"/>
    </location>
</feature>
<name>A0ABW2SMH2_9ACTO</name>
<keyword evidence="1 7" id="KW-0963">Cytoplasm</keyword>
<evidence type="ECO:0000256" key="6">
    <source>
        <dbReference type="ARBA" id="ARBA00022884"/>
    </source>
</evidence>
<evidence type="ECO:0000256" key="2">
    <source>
        <dbReference type="ARBA" id="ARBA00022552"/>
    </source>
</evidence>
<dbReference type="HAMAP" id="MF_00607">
    <property type="entry name" value="16SrRNA_methyltr_A"/>
    <property type="match status" value="1"/>
</dbReference>
<evidence type="ECO:0000259" key="10">
    <source>
        <dbReference type="SMART" id="SM00650"/>
    </source>
</evidence>
<dbReference type="PANTHER" id="PTHR11727">
    <property type="entry name" value="DIMETHYLADENOSINE TRANSFERASE"/>
    <property type="match status" value="1"/>
</dbReference>
<organism evidence="11 12">
    <name type="scientific">Schaalia naturae</name>
    <dbReference type="NCBI Taxonomy" id="635203"/>
    <lineage>
        <taxon>Bacteria</taxon>
        <taxon>Bacillati</taxon>
        <taxon>Actinomycetota</taxon>
        <taxon>Actinomycetes</taxon>
        <taxon>Actinomycetales</taxon>
        <taxon>Actinomycetaceae</taxon>
        <taxon>Schaalia</taxon>
    </lineage>
</organism>
<comment type="caution">
    <text evidence="11">The sequence shown here is derived from an EMBL/GenBank/DDBJ whole genome shotgun (WGS) entry which is preliminary data.</text>
</comment>
<dbReference type="EC" id="2.1.1.182" evidence="7"/>
<dbReference type="EMBL" id="JBHTEF010000001">
    <property type="protein sequence ID" value="MFC7581324.1"/>
    <property type="molecule type" value="Genomic_DNA"/>
</dbReference>